<comment type="caution">
    <text evidence="2">The sequence shown here is derived from an EMBL/GenBank/DDBJ whole genome shotgun (WGS) entry which is preliminary data.</text>
</comment>
<feature type="non-terminal residue" evidence="2">
    <location>
        <position position="157"/>
    </location>
</feature>
<evidence type="ECO:0000313" key="3">
    <source>
        <dbReference type="Proteomes" id="UP001177023"/>
    </source>
</evidence>
<dbReference type="EMBL" id="CATQJA010002707">
    <property type="protein sequence ID" value="CAJ0586139.1"/>
    <property type="molecule type" value="Genomic_DNA"/>
</dbReference>
<name>A0AA36DH85_9BILA</name>
<proteinExistence type="predicted"/>
<accession>A0AA36DH85</accession>
<dbReference type="Gene3D" id="1.20.5.320">
    <property type="entry name" value="6-Phosphogluconate Dehydrogenase, domain 3"/>
    <property type="match status" value="1"/>
</dbReference>
<evidence type="ECO:0000256" key="1">
    <source>
        <dbReference type="SAM" id="MobiDB-lite"/>
    </source>
</evidence>
<dbReference type="AlphaFoldDB" id="A0AA36DH85"/>
<gene>
    <name evidence="2" type="ORF">MSPICULIGERA_LOCUS24147</name>
</gene>
<keyword evidence="3" id="KW-1185">Reference proteome</keyword>
<sequence length="157" mass="16972">MASVASAVERLVALIPEPITTPKPVIVQPNFPRPPPVSSYEFNPIGPTRGPLPSRRPFFSTTSSKRQKSAPEVLQVLLENEDPMDRLEKTENPAPPEMTPKTCSRPGDRGADGEAGQEGAEGPAGDRGEEGEPGADSEYCPCPHRVYSRVELLRSIV</sequence>
<dbReference type="Proteomes" id="UP001177023">
    <property type="component" value="Unassembled WGS sequence"/>
</dbReference>
<organism evidence="2 3">
    <name type="scientific">Mesorhabditis spiculigera</name>
    <dbReference type="NCBI Taxonomy" id="96644"/>
    <lineage>
        <taxon>Eukaryota</taxon>
        <taxon>Metazoa</taxon>
        <taxon>Ecdysozoa</taxon>
        <taxon>Nematoda</taxon>
        <taxon>Chromadorea</taxon>
        <taxon>Rhabditida</taxon>
        <taxon>Rhabditina</taxon>
        <taxon>Rhabditomorpha</taxon>
        <taxon>Rhabditoidea</taxon>
        <taxon>Rhabditidae</taxon>
        <taxon>Mesorhabditinae</taxon>
        <taxon>Mesorhabditis</taxon>
    </lineage>
</organism>
<reference evidence="2" key="1">
    <citation type="submission" date="2023-06" db="EMBL/GenBank/DDBJ databases">
        <authorList>
            <person name="Delattre M."/>
        </authorList>
    </citation>
    <scope>NUCLEOTIDE SEQUENCE</scope>
    <source>
        <strain evidence="2">AF72</strain>
    </source>
</reference>
<feature type="region of interest" description="Disordered" evidence="1">
    <location>
        <begin position="38"/>
        <end position="142"/>
    </location>
</feature>
<evidence type="ECO:0000313" key="2">
    <source>
        <dbReference type="EMBL" id="CAJ0586139.1"/>
    </source>
</evidence>
<protein>
    <submittedName>
        <fullName evidence="2">Uncharacterized protein</fullName>
    </submittedName>
</protein>